<dbReference type="PANTHER" id="PTHR23507">
    <property type="entry name" value="ZGC:174356"/>
    <property type="match status" value="1"/>
</dbReference>
<gene>
    <name evidence="6" type="ORF">V9T40_013997</name>
</gene>
<dbReference type="EMBL" id="JBBCAQ010000033">
    <property type="protein sequence ID" value="KAK7582552.1"/>
    <property type="molecule type" value="Genomic_DNA"/>
</dbReference>
<feature type="transmembrane region" description="Helical" evidence="5">
    <location>
        <begin position="75"/>
        <end position="93"/>
    </location>
</feature>
<dbReference type="AlphaFoldDB" id="A0AAN9Y1T4"/>
<dbReference type="Gene3D" id="1.20.1250.20">
    <property type="entry name" value="MFS general substrate transporter like domains"/>
    <property type="match status" value="1"/>
</dbReference>
<evidence type="ECO:0000256" key="4">
    <source>
        <dbReference type="ARBA" id="ARBA00023136"/>
    </source>
</evidence>
<proteinExistence type="predicted"/>
<feature type="transmembrane region" description="Helical" evidence="5">
    <location>
        <begin position="295"/>
        <end position="314"/>
    </location>
</feature>
<sequence>MYFWNNFGSLIKPYLIFEPAYVLFNIAVFISDLADTNLCLQKTCRFNVTSEPDIRTPCDDEKGGIQFVASINSKYVFGLSFITVLITVLMSAWTDKAIQRRKLCILFPMVLKAVQLIGMCLHSYFWYWPVLLAVFTENILITSVCMRVASIVYICCVSSSEDRTFRLTLLYVLQTVTHIISSGSSGFLLRNFGFLNTYILCTALTFCAIIYLQIFVKDVPTESKTGFLKYVRDFFDAKSLVQAFKMVFRKREGNARTVISLLAVINNLAWLTYIGETSVLYLYLRYKFGWNEQDYGIYILYKMIGISIGSVICIGLNKNFKISDSAIATFAAFWDILASLGYFFAAKNWQLYLIPILDIFHGFALNVCDSLQSRFFESHEFGKKKMMNFN</sequence>
<evidence type="ECO:0000313" key="7">
    <source>
        <dbReference type="Proteomes" id="UP001367676"/>
    </source>
</evidence>
<evidence type="ECO:0000256" key="3">
    <source>
        <dbReference type="ARBA" id="ARBA00022989"/>
    </source>
</evidence>
<evidence type="ECO:0000256" key="2">
    <source>
        <dbReference type="ARBA" id="ARBA00022692"/>
    </source>
</evidence>
<evidence type="ECO:0000313" key="6">
    <source>
        <dbReference type="EMBL" id="KAK7582552.1"/>
    </source>
</evidence>
<feature type="transmembrane region" description="Helical" evidence="5">
    <location>
        <begin position="255"/>
        <end position="275"/>
    </location>
</feature>
<evidence type="ECO:0000256" key="1">
    <source>
        <dbReference type="ARBA" id="ARBA00004141"/>
    </source>
</evidence>
<comment type="subcellular location">
    <subcellularLocation>
        <location evidence="1">Membrane</location>
        <topology evidence="1">Multi-pass membrane protein</topology>
    </subcellularLocation>
</comment>
<feature type="transmembrane region" description="Helical" evidence="5">
    <location>
        <begin position="326"/>
        <end position="345"/>
    </location>
</feature>
<name>A0AAN9Y1T4_9HEMI</name>
<keyword evidence="4 5" id="KW-0472">Membrane</keyword>
<dbReference type="GO" id="GO:0022857">
    <property type="term" value="F:transmembrane transporter activity"/>
    <property type="evidence" value="ECO:0007669"/>
    <property type="project" value="InterPro"/>
</dbReference>
<accession>A0AAN9Y1T4</accession>
<keyword evidence="7" id="KW-1185">Reference proteome</keyword>
<protein>
    <submittedName>
        <fullName evidence="6">Uncharacterized protein</fullName>
    </submittedName>
</protein>
<dbReference type="GO" id="GO:0016020">
    <property type="term" value="C:membrane"/>
    <property type="evidence" value="ECO:0007669"/>
    <property type="project" value="UniProtKB-SubCell"/>
</dbReference>
<reference evidence="6 7" key="1">
    <citation type="submission" date="2024-03" db="EMBL/GenBank/DDBJ databases">
        <title>Adaptation during the transition from Ophiocordyceps entomopathogen to insect associate is accompanied by gene loss and intensified selection.</title>
        <authorList>
            <person name="Ward C.M."/>
            <person name="Onetto C.A."/>
            <person name="Borneman A.R."/>
        </authorList>
    </citation>
    <scope>NUCLEOTIDE SEQUENCE [LARGE SCALE GENOMIC DNA]</scope>
    <source>
        <strain evidence="6">AWRI1</strain>
        <tissue evidence="6">Single Adult Female</tissue>
    </source>
</reference>
<keyword evidence="3 5" id="KW-1133">Transmembrane helix</keyword>
<dbReference type="PANTHER" id="PTHR23507:SF1">
    <property type="entry name" value="FI18259P1-RELATED"/>
    <property type="match status" value="1"/>
</dbReference>
<dbReference type="SUPFAM" id="SSF103473">
    <property type="entry name" value="MFS general substrate transporter"/>
    <property type="match status" value="1"/>
</dbReference>
<feature type="transmembrane region" description="Helical" evidence="5">
    <location>
        <begin position="169"/>
        <end position="189"/>
    </location>
</feature>
<keyword evidence="2 5" id="KW-0812">Transmembrane</keyword>
<feature type="transmembrane region" description="Helical" evidence="5">
    <location>
        <begin position="139"/>
        <end position="157"/>
    </location>
</feature>
<organism evidence="6 7">
    <name type="scientific">Parthenolecanium corni</name>
    <dbReference type="NCBI Taxonomy" id="536013"/>
    <lineage>
        <taxon>Eukaryota</taxon>
        <taxon>Metazoa</taxon>
        <taxon>Ecdysozoa</taxon>
        <taxon>Arthropoda</taxon>
        <taxon>Hexapoda</taxon>
        <taxon>Insecta</taxon>
        <taxon>Pterygota</taxon>
        <taxon>Neoptera</taxon>
        <taxon>Paraneoptera</taxon>
        <taxon>Hemiptera</taxon>
        <taxon>Sternorrhyncha</taxon>
        <taxon>Coccoidea</taxon>
        <taxon>Coccidae</taxon>
        <taxon>Parthenolecanium</taxon>
    </lineage>
</organism>
<dbReference type="InterPro" id="IPR036259">
    <property type="entry name" value="MFS_trans_sf"/>
</dbReference>
<feature type="transmembrane region" description="Helical" evidence="5">
    <location>
        <begin position="195"/>
        <end position="216"/>
    </location>
</feature>
<dbReference type="Proteomes" id="UP001367676">
    <property type="component" value="Unassembled WGS sequence"/>
</dbReference>
<dbReference type="Pfam" id="PF07690">
    <property type="entry name" value="MFS_1"/>
    <property type="match status" value="1"/>
</dbReference>
<dbReference type="InterPro" id="IPR011701">
    <property type="entry name" value="MFS"/>
</dbReference>
<comment type="caution">
    <text evidence="6">The sequence shown here is derived from an EMBL/GenBank/DDBJ whole genome shotgun (WGS) entry which is preliminary data.</text>
</comment>
<feature type="transmembrane region" description="Helical" evidence="5">
    <location>
        <begin position="105"/>
        <end position="127"/>
    </location>
</feature>
<evidence type="ECO:0000256" key="5">
    <source>
        <dbReference type="SAM" id="Phobius"/>
    </source>
</evidence>